<feature type="transmembrane region" description="Helical" evidence="2">
    <location>
        <begin position="236"/>
        <end position="255"/>
    </location>
</feature>
<dbReference type="GO" id="GO:0030246">
    <property type="term" value="F:carbohydrate binding"/>
    <property type="evidence" value="ECO:0007669"/>
    <property type="project" value="InterPro"/>
</dbReference>
<sequence>MTAADGDRVHGPSSDPRRAVAVIVVAVVLSLASITAVASVAAIDQVAFVSPDRTELEADPGETVEITVALESRGGHGGEGVTAVALIAQYNPDYLTVTDIERGPWLEGEDTEIATRSTLADEAGTAIIEQRREPAAGGTTGSGTIATLTVRVAADAPAGTTPISFGESTVSLTGDYPPAVVDESATVAIAGGNESLGSFDHPDPDGLERPGEFDSSGDAEETDAAASDGGAPVPGMTVGAALAALALGTAALAVARDRRRG</sequence>
<dbReference type="RefSeq" id="WP_049964860.1">
    <property type="nucleotide sequence ID" value="NZ_CP101873.1"/>
</dbReference>
<keyword evidence="2" id="KW-0812">Transmembrane</keyword>
<feature type="compositionally biased region" description="Basic and acidic residues" evidence="1">
    <location>
        <begin position="200"/>
        <end position="212"/>
    </location>
</feature>
<dbReference type="SUPFAM" id="SSF49384">
    <property type="entry name" value="Carbohydrate-binding domain"/>
    <property type="match status" value="1"/>
</dbReference>
<evidence type="ECO:0000313" key="5">
    <source>
        <dbReference type="Proteomes" id="UP001224926"/>
    </source>
</evidence>
<name>A0AAF0T084_9EURY</name>
<dbReference type="InterPro" id="IPR002102">
    <property type="entry name" value="Cohesin_dom"/>
</dbReference>
<gene>
    <name evidence="4" type="ORF">NP511_06370</name>
</gene>
<accession>A0AAF0T084</accession>
<evidence type="ECO:0000256" key="1">
    <source>
        <dbReference type="SAM" id="MobiDB-lite"/>
    </source>
</evidence>
<dbReference type="EMBL" id="CP101873">
    <property type="protein sequence ID" value="WMT09256.1"/>
    <property type="molecule type" value="Genomic_DNA"/>
</dbReference>
<dbReference type="Gene3D" id="2.60.40.680">
    <property type="match status" value="1"/>
</dbReference>
<dbReference type="Pfam" id="PF00963">
    <property type="entry name" value="Cohesin"/>
    <property type="match status" value="1"/>
</dbReference>
<evidence type="ECO:0000256" key="2">
    <source>
        <dbReference type="SAM" id="Phobius"/>
    </source>
</evidence>
<feature type="transmembrane region" description="Helical" evidence="2">
    <location>
        <begin position="20"/>
        <end position="43"/>
    </location>
</feature>
<keyword evidence="2" id="KW-1133">Transmembrane helix</keyword>
<keyword evidence="5" id="KW-1185">Reference proteome</keyword>
<dbReference type="AlphaFoldDB" id="A0AAF0T084"/>
<dbReference type="InterPro" id="IPR008965">
    <property type="entry name" value="CBM2/CBM3_carb-bd_dom_sf"/>
</dbReference>
<proteinExistence type="predicted"/>
<dbReference type="GeneID" id="84213549"/>
<protein>
    <submittedName>
        <fullName evidence="4">Cohesin domain-containing protein</fullName>
    </submittedName>
</protein>
<evidence type="ECO:0000259" key="3">
    <source>
        <dbReference type="Pfam" id="PF00963"/>
    </source>
</evidence>
<keyword evidence="2" id="KW-0472">Membrane</keyword>
<dbReference type="GO" id="GO:0000272">
    <property type="term" value="P:polysaccharide catabolic process"/>
    <property type="evidence" value="ECO:0007669"/>
    <property type="project" value="InterPro"/>
</dbReference>
<feature type="domain" description="Cohesin" evidence="3">
    <location>
        <begin position="57"/>
        <end position="171"/>
    </location>
</feature>
<dbReference type="GeneID" id="39861239"/>
<reference evidence="4 5" key="1">
    <citation type="submission" date="2022-07" db="EMBL/GenBank/DDBJ databases">
        <title>Two temperate virus in Haloterrigena jeotgali A29.</title>
        <authorList>
            <person name="Deng X."/>
        </authorList>
    </citation>
    <scope>NUCLEOTIDE SEQUENCE [LARGE SCALE GENOMIC DNA]</scope>
    <source>
        <strain evidence="4 5">A29</strain>
    </source>
</reference>
<dbReference type="Proteomes" id="UP001224926">
    <property type="component" value="Chromosome"/>
</dbReference>
<feature type="region of interest" description="Disordered" evidence="1">
    <location>
        <begin position="192"/>
        <end position="233"/>
    </location>
</feature>
<dbReference type="CDD" id="cd08547">
    <property type="entry name" value="Type_II_cohesin"/>
    <property type="match status" value="1"/>
</dbReference>
<organism evidence="4 5">
    <name type="scientific">Natrinema thermotolerans</name>
    <dbReference type="NCBI Taxonomy" id="121872"/>
    <lineage>
        <taxon>Archaea</taxon>
        <taxon>Methanobacteriati</taxon>
        <taxon>Methanobacteriota</taxon>
        <taxon>Stenosarchaea group</taxon>
        <taxon>Halobacteria</taxon>
        <taxon>Halobacteriales</taxon>
        <taxon>Natrialbaceae</taxon>
        <taxon>Natrinema</taxon>
    </lineage>
</organism>
<evidence type="ECO:0000313" key="4">
    <source>
        <dbReference type="EMBL" id="WMT09256.1"/>
    </source>
</evidence>